<dbReference type="InterPro" id="IPR002136">
    <property type="entry name" value="Ribosomal_uL4"/>
</dbReference>
<dbReference type="GO" id="GO:1990904">
    <property type="term" value="C:ribonucleoprotein complex"/>
    <property type="evidence" value="ECO:0007669"/>
    <property type="project" value="UniProtKB-KW"/>
</dbReference>
<dbReference type="GO" id="GO:0005840">
    <property type="term" value="C:ribosome"/>
    <property type="evidence" value="ECO:0007669"/>
    <property type="project" value="UniProtKB-KW"/>
</dbReference>
<comment type="subunit">
    <text evidence="2 6">Part of the 50S ribosomal subunit.</text>
</comment>
<dbReference type="Gene3D" id="3.40.1370.10">
    <property type="match status" value="1"/>
</dbReference>
<evidence type="ECO:0000256" key="1">
    <source>
        <dbReference type="ARBA" id="ARBA00010528"/>
    </source>
</evidence>
<evidence type="ECO:0000256" key="5">
    <source>
        <dbReference type="ARBA" id="ARBA00035244"/>
    </source>
</evidence>
<keyword evidence="3 6" id="KW-0689">Ribosomal protein</keyword>
<evidence type="ECO:0000256" key="6">
    <source>
        <dbReference type="HAMAP-Rule" id="MF_01328"/>
    </source>
</evidence>
<feature type="region of interest" description="Disordered" evidence="7">
    <location>
        <begin position="56"/>
        <end position="77"/>
    </location>
</feature>
<evidence type="ECO:0000256" key="4">
    <source>
        <dbReference type="ARBA" id="ARBA00023274"/>
    </source>
</evidence>
<dbReference type="GO" id="GO:0003735">
    <property type="term" value="F:structural constituent of ribosome"/>
    <property type="evidence" value="ECO:0007669"/>
    <property type="project" value="InterPro"/>
</dbReference>
<proteinExistence type="inferred from homology"/>
<evidence type="ECO:0000313" key="9">
    <source>
        <dbReference type="Proteomes" id="UP000824048"/>
    </source>
</evidence>
<dbReference type="Proteomes" id="UP000824048">
    <property type="component" value="Unassembled WGS sequence"/>
</dbReference>
<keyword evidence="6" id="KW-0699">rRNA-binding</keyword>
<dbReference type="InterPro" id="IPR013005">
    <property type="entry name" value="Ribosomal_uL4-like"/>
</dbReference>
<dbReference type="Pfam" id="PF00573">
    <property type="entry name" value="Ribosomal_L4"/>
    <property type="match status" value="1"/>
</dbReference>
<dbReference type="InterPro" id="IPR023574">
    <property type="entry name" value="Ribosomal_uL4_dom_sf"/>
</dbReference>
<evidence type="ECO:0000256" key="2">
    <source>
        <dbReference type="ARBA" id="ARBA00011838"/>
    </source>
</evidence>
<dbReference type="PANTHER" id="PTHR10746:SF6">
    <property type="entry name" value="LARGE RIBOSOMAL SUBUNIT PROTEIN UL4M"/>
    <property type="match status" value="1"/>
</dbReference>
<reference evidence="8" key="2">
    <citation type="submission" date="2021-04" db="EMBL/GenBank/DDBJ databases">
        <authorList>
            <person name="Gilroy R."/>
        </authorList>
    </citation>
    <scope>NUCLEOTIDE SEQUENCE</scope>
    <source>
        <strain evidence="8">ChiSxjej1B13-11774</strain>
    </source>
</reference>
<keyword evidence="4 6" id="KW-0687">Ribonucleoprotein</keyword>
<comment type="caution">
    <text evidence="8">The sequence shown here is derived from an EMBL/GenBank/DDBJ whole genome shotgun (WGS) entry which is preliminary data.</text>
</comment>
<sequence>MAKFDVVDMNGKKVSTVELSDAVFGITPNEKAVHEAVVNFLANQRQGTQSTKIRKEVRGGGKKPWRQKGTGHARQGSIRAPQWTHGGVALGPKPRDYSYRINKKVKRLAVLSALSDKAANGNMIVVDKLTTEEYKTKTVVAMLAAVGAGKKNLVVNDVVDAKFVKSAANIPGVKTTTAASVNTYDVVNAEKMIISLDAAKKLEEVLG</sequence>
<evidence type="ECO:0000313" key="8">
    <source>
        <dbReference type="EMBL" id="HIZ41911.1"/>
    </source>
</evidence>
<reference evidence="8" key="1">
    <citation type="journal article" date="2021" name="PeerJ">
        <title>Extensive microbial diversity within the chicken gut microbiome revealed by metagenomics and culture.</title>
        <authorList>
            <person name="Gilroy R."/>
            <person name="Ravi A."/>
            <person name="Getino M."/>
            <person name="Pursley I."/>
            <person name="Horton D.L."/>
            <person name="Alikhan N.F."/>
            <person name="Baker D."/>
            <person name="Gharbi K."/>
            <person name="Hall N."/>
            <person name="Watson M."/>
            <person name="Adriaenssens E.M."/>
            <person name="Foster-Nyarko E."/>
            <person name="Jarju S."/>
            <person name="Secka A."/>
            <person name="Antonio M."/>
            <person name="Oren A."/>
            <person name="Chaudhuri R.R."/>
            <person name="La Ragione R."/>
            <person name="Hildebrand F."/>
            <person name="Pallen M.J."/>
        </authorList>
    </citation>
    <scope>NUCLEOTIDE SEQUENCE</scope>
    <source>
        <strain evidence="8">ChiSxjej1B13-11774</strain>
    </source>
</reference>
<feature type="compositionally biased region" description="Basic residues" evidence="7">
    <location>
        <begin position="60"/>
        <end position="71"/>
    </location>
</feature>
<accession>A0A9D2ER07</accession>
<comment type="function">
    <text evidence="6">Forms part of the polypeptide exit tunnel.</text>
</comment>
<evidence type="ECO:0000256" key="7">
    <source>
        <dbReference type="SAM" id="MobiDB-lite"/>
    </source>
</evidence>
<protein>
    <recommendedName>
        <fullName evidence="5 6">Large ribosomal subunit protein uL4</fullName>
    </recommendedName>
</protein>
<dbReference type="GO" id="GO:0006412">
    <property type="term" value="P:translation"/>
    <property type="evidence" value="ECO:0007669"/>
    <property type="project" value="UniProtKB-UniRule"/>
</dbReference>
<dbReference type="HAMAP" id="MF_01328_B">
    <property type="entry name" value="Ribosomal_uL4_B"/>
    <property type="match status" value="1"/>
</dbReference>
<gene>
    <name evidence="6 8" type="primary">rplD</name>
    <name evidence="8" type="ORF">H9811_05035</name>
</gene>
<dbReference type="GO" id="GO:0019843">
    <property type="term" value="F:rRNA binding"/>
    <property type="evidence" value="ECO:0007669"/>
    <property type="project" value="UniProtKB-UniRule"/>
</dbReference>
<dbReference type="NCBIfam" id="TIGR03953">
    <property type="entry name" value="rplD_bact"/>
    <property type="match status" value="1"/>
</dbReference>
<dbReference type="AlphaFoldDB" id="A0A9D2ER07"/>
<dbReference type="EMBL" id="DXBP01000031">
    <property type="protein sequence ID" value="HIZ41911.1"/>
    <property type="molecule type" value="Genomic_DNA"/>
</dbReference>
<name>A0A9D2ER07_9FIRM</name>
<comment type="similarity">
    <text evidence="1 6">Belongs to the universal ribosomal protein uL4 family.</text>
</comment>
<keyword evidence="6" id="KW-0694">RNA-binding</keyword>
<dbReference type="PANTHER" id="PTHR10746">
    <property type="entry name" value="50S RIBOSOMAL PROTEIN L4"/>
    <property type="match status" value="1"/>
</dbReference>
<dbReference type="SUPFAM" id="SSF52166">
    <property type="entry name" value="Ribosomal protein L4"/>
    <property type="match status" value="1"/>
</dbReference>
<organism evidence="8 9">
    <name type="scientific">Candidatus Gemmiger excrementigallinarum</name>
    <dbReference type="NCBI Taxonomy" id="2838609"/>
    <lineage>
        <taxon>Bacteria</taxon>
        <taxon>Bacillati</taxon>
        <taxon>Bacillota</taxon>
        <taxon>Clostridia</taxon>
        <taxon>Eubacteriales</taxon>
        <taxon>Gemmiger</taxon>
    </lineage>
</organism>
<comment type="function">
    <text evidence="6">One of the primary rRNA binding proteins, this protein initially binds near the 5'-end of the 23S rRNA. It is important during the early stages of 50S assembly. It makes multiple contacts with different domains of the 23S rRNA in the assembled 50S subunit and ribosome.</text>
</comment>
<evidence type="ECO:0000256" key="3">
    <source>
        <dbReference type="ARBA" id="ARBA00022980"/>
    </source>
</evidence>